<dbReference type="InterPro" id="IPR036388">
    <property type="entry name" value="WH-like_DNA-bd_sf"/>
</dbReference>
<dbReference type="PROSITE" id="PS51683">
    <property type="entry name" value="SAM_OMT_II"/>
    <property type="match status" value="1"/>
</dbReference>
<dbReference type="Gene3D" id="1.10.10.10">
    <property type="entry name" value="Winged helix-like DNA-binding domain superfamily/Winged helix DNA-binding domain"/>
    <property type="match status" value="1"/>
</dbReference>
<organism evidence="5 6">
    <name type="scientific">Apiospora saccharicola</name>
    <dbReference type="NCBI Taxonomy" id="335842"/>
    <lineage>
        <taxon>Eukaryota</taxon>
        <taxon>Fungi</taxon>
        <taxon>Dikarya</taxon>
        <taxon>Ascomycota</taxon>
        <taxon>Pezizomycotina</taxon>
        <taxon>Sordariomycetes</taxon>
        <taxon>Xylariomycetidae</taxon>
        <taxon>Amphisphaeriales</taxon>
        <taxon>Apiosporaceae</taxon>
        <taxon>Apiospora</taxon>
    </lineage>
</organism>
<keyword evidence="1" id="KW-0489">Methyltransferase</keyword>
<evidence type="ECO:0000256" key="1">
    <source>
        <dbReference type="ARBA" id="ARBA00022603"/>
    </source>
</evidence>
<name>A0ABR1WP13_9PEZI</name>
<proteinExistence type="predicted"/>
<evidence type="ECO:0000256" key="2">
    <source>
        <dbReference type="ARBA" id="ARBA00022679"/>
    </source>
</evidence>
<reference evidence="5 6" key="1">
    <citation type="submission" date="2023-01" db="EMBL/GenBank/DDBJ databases">
        <title>Analysis of 21 Apiospora genomes using comparative genomics revels a genus with tremendous synthesis potential of carbohydrate active enzymes and secondary metabolites.</title>
        <authorList>
            <person name="Sorensen T."/>
        </authorList>
    </citation>
    <scope>NUCLEOTIDE SEQUENCE [LARGE SCALE GENOMIC DNA]</scope>
    <source>
        <strain evidence="5 6">CBS 83171</strain>
    </source>
</reference>
<protein>
    <recommendedName>
        <fullName evidence="4">O-methyltransferase C-terminal domain-containing protein</fullName>
    </recommendedName>
</protein>
<dbReference type="InterPro" id="IPR016461">
    <property type="entry name" value="COMT-like"/>
</dbReference>
<keyword evidence="2" id="KW-0808">Transferase</keyword>
<dbReference type="Pfam" id="PF00891">
    <property type="entry name" value="Methyltransf_2"/>
    <property type="match status" value="1"/>
</dbReference>
<evidence type="ECO:0000259" key="4">
    <source>
        <dbReference type="Pfam" id="PF00891"/>
    </source>
</evidence>
<gene>
    <name evidence="5" type="ORF">PG996_002620</name>
</gene>
<dbReference type="InterPro" id="IPR029063">
    <property type="entry name" value="SAM-dependent_MTases_sf"/>
</dbReference>
<keyword evidence="6" id="KW-1185">Reference proteome</keyword>
<dbReference type="SUPFAM" id="SSF53335">
    <property type="entry name" value="S-adenosyl-L-methionine-dependent methyltransferases"/>
    <property type="match status" value="1"/>
</dbReference>
<dbReference type="Gene3D" id="3.40.50.150">
    <property type="entry name" value="Vaccinia Virus protein VP39"/>
    <property type="match status" value="1"/>
</dbReference>
<feature type="non-terminal residue" evidence="5">
    <location>
        <position position="1"/>
    </location>
</feature>
<accession>A0ABR1WP13</accession>
<dbReference type="InterPro" id="IPR001077">
    <property type="entry name" value="COMT_C"/>
</dbReference>
<dbReference type="InterPro" id="IPR036390">
    <property type="entry name" value="WH_DNA-bd_sf"/>
</dbReference>
<comment type="caution">
    <text evidence="5">The sequence shown here is derived from an EMBL/GenBank/DDBJ whole genome shotgun (WGS) entry which is preliminary data.</text>
</comment>
<evidence type="ECO:0000313" key="5">
    <source>
        <dbReference type="EMBL" id="KAK8083839.1"/>
    </source>
</evidence>
<dbReference type="SUPFAM" id="SSF46785">
    <property type="entry name" value="Winged helix' DNA-binding domain"/>
    <property type="match status" value="1"/>
</dbReference>
<dbReference type="PANTHER" id="PTHR43712">
    <property type="entry name" value="PUTATIVE (AFU_ORTHOLOGUE AFUA_4G14580)-RELATED"/>
    <property type="match status" value="1"/>
</dbReference>
<sequence length="404" mass="44277">SYTMDHFLRSIESADPGRCSDESERLRVADALLAALRRFQQPSDIVFEHSLAANLTLSTAKTLIDAGVLQKWAESGGGTKSSGELARLSGTDPGLIKRLVRHLAAQHLLTEAGEDAYQPTPWSTALATDPLCRSWYGLGHGYDLMAAAALHLPAFLGETGYRNPTGGRAGNFQHLRGGTAFFDYIGAQPSSVDMSREFNDAMEYQSRAFFGPWVDIYPTETIVASARAGRALVVDIGGGKGHDLDKFRVRHQDDDKLSEAAGVLVLQDLPDVVEKVAATVDLDPAIAAQSHDFFTPQPVRGARAYYMHKILHDWDDGQSVQILTHVAGAMEKGYSRLLIHEYVIDDRNPHRHVTTLDLTMMACLGSKERTEAEYAELLGRAGLKLRKVWRLPQAPDGVIEAELA</sequence>
<dbReference type="PANTHER" id="PTHR43712:SF8">
    <property type="entry name" value="O-METHYLTRANSFERASE AF390-400"/>
    <property type="match status" value="1"/>
</dbReference>
<evidence type="ECO:0000313" key="6">
    <source>
        <dbReference type="Proteomes" id="UP001446871"/>
    </source>
</evidence>
<keyword evidence="3" id="KW-0949">S-adenosyl-L-methionine</keyword>
<dbReference type="Proteomes" id="UP001446871">
    <property type="component" value="Unassembled WGS sequence"/>
</dbReference>
<feature type="domain" description="O-methyltransferase C-terminal" evidence="4">
    <location>
        <begin position="224"/>
        <end position="383"/>
    </location>
</feature>
<dbReference type="EMBL" id="JAQQWM010000001">
    <property type="protein sequence ID" value="KAK8083839.1"/>
    <property type="molecule type" value="Genomic_DNA"/>
</dbReference>
<evidence type="ECO:0000256" key="3">
    <source>
        <dbReference type="ARBA" id="ARBA00022691"/>
    </source>
</evidence>